<proteinExistence type="inferred from homology"/>
<dbReference type="GeneID" id="19177970"/>
<dbReference type="PANTHER" id="PTHR24096:SF422">
    <property type="entry name" value="BCDNA.GH02901"/>
    <property type="match status" value="1"/>
</dbReference>
<dbReference type="OrthoDB" id="6509636at2759"/>
<dbReference type="Gene3D" id="3.40.50.980">
    <property type="match status" value="2"/>
</dbReference>
<evidence type="ECO:0008006" key="6">
    <source>
        <dbReference type="Google" id="ProtNLM"/>
    </source>
</evidence>
<feature type="domain" description="AMP-dependent synthetase/ligase" evidence="2">
    <location>
        <begin position="41"/>
        <end position="418"/>
    </location>
</feature>
<dbReference type="InterPro" id="IPR020845">
    <property type="entry name" value="AMP-binding_CS"/>
</dbReference>
<comment type="caution">
    <text evidence="4">The sequence shown here is derived from an EMBL/GenBank/DDBJ whole genome shotgun (WGS) entry which is preliminary data.</text>
</comment>
<dbReference type="Pfam" id="PF13193">
    <property type="entry name" value="AMP-binding_C"/>
    <property type="match status" value="1"/>
</dbReference>
<dbReference type="InterPro" id="IPR045851">
    <property type="entry name" value="AMP-bd_C_sf"/>
</dbReference>
<sequence>MVFKPMSWVPQLPEVPDTVPICEFMLDEKHGRLPFAESKAAYTCGLTGKSISASQQKKDVDSLSRALAKEFGWKVNAGTEYDKVAGVFALNTIDIMTLNWAIHRLNGISSPANAAYNADELRHQLTNSGAQVLFTVMPLLQTALAAAAKSNIPKHRVYICEMPNDPPIPKEFKTLTQLIKEGESLPDLEPIKWEKGQGARQTAFLCYSSGTSGLPKGVMISHRNVIANTLQISLYDKPSREAHGPGYREVALGLLPQSHIYALIVICHASTYQGDQVVILPRFDLNNYLSAIQNYKINTLYIVPPIIIAMVKNRDLTKKFDLSSVTSIFTGAAPLGKETAEELASQFPSWKIRQGYGLTETCTVVCSSSPRDIWFGSSGCLIPGYEAKVMSIEGNEITGYNQPGELLVKSPSVVLGYLKNEKATQETFVDMAEGRFMRTGDEVEFRVSPNGNEHIWVVDRIKELIKVKGLQVAPAELEACLLNHPSVADCAVVPVQDDRAGEVPKAFVVKSKSVGLEENDALIKRDIMKYVEKEKARHKWLAGGVEFIDIIPKSPSGKILRRLLRDKEREARRKASAKL</sequence>
<dbReference type="RefSeq" id="XP_007755585.1">
    <property type="nucleotide sequence ID" value="XM_007757395.1"/>
</dbReference>
<dbReference type="PROSITE" id="PS00455">
    <property type="entry name" value="AMP_BINDING"/>
    <property type="match status" value="1"/>
</dbReference>
<evidence type="ECO:0000259" key="3">
    <source>
        <dbReference type="Pfam" id="PF13193"/>
    </source>
</evidence>
<dbReference type="InterPro" id="IPR025110">
    <property type="entry name" value="AMP-bd_C"/>
</dbReference>
<dbReference type="SUPFAM" id="SSF56801">
    <property type="entry name" value="Acetyl-CoA synthetase-like"/>
    <property type="match status" value="1"/>
</dbReference>
<evidence type="ECO:0000313" key="4">
    <source>
        <dbReference type="EMBL" id="EXJ62931.1"/>
    </source>
</evidence>
<organism evidence="4 5">
    <name type="scientific">Cladophialophora yegresii CBS 114405</name>
    <dbReference type="NCBI Taxonomy" id="1182544"/>
    <lineage>
        <taxon>Eukaryota</taxon>
        <taxon>Fungi</taxon>
        <taxon>Dikarya</taxon>
        <taxon>Ascomycota</taxon>
        <taxon>Pezizomycotina</taxon>
        <taxon>Eurotiomycetes</taxon>
        <taxon>Chaetothyriomycetidae</taxon>
        <taxon>Chaetothyriales</taxon>
        <taxon>Herpotrichiellaceae</taxon>
        <taxon>Cladophialophora</taxon>
    </lineage>
</organism>
<dbReference type="AlphaFoldDB" id="W9WED8"/>
<evidence type="ECO:0000259" key="2">
    <source>
        <dbReference type="Pfam" id="PF00501"/>
    </source>
</evidence>
<comment type="similarity">
    <text evidence="1">Belongs to the ATP-dependent AMP-binding enzyme family.</text>
</comment>
<keyword evidence="5" id="KW-1185">Reference proteome</keyword>
<dbReference type="PANTHER" id="PTHR24096">
    <property type="entry name" value="LONG-CHAIN-FATTY-ACID--COA LIGASE"/>
    <property type="match status" value="1"/>
</dbReference>
<evidence type="ECO:0000313" key="5">
    <source>
        <dbReference type="Proteomes" id="UP000019473"/>
    </source>
</evidence>
<dbReference type="InterPro" id="IPR000873">
    <property type="entry name" value="AMP-dep_synth/lig_dom"/>
</dbReference>
<dbReference type="Proteomes" id="UP000019473">
    <property type="component" value="Unassembled WGS sequence"/>
</dbReference>
<dbReference type="Gene3D" id="3.30.300.30">
    <property type="match status" value="1"/>
</dbReference>
<dbReference type="FunFam" id="3.30.300.30:FF:000007">
    <property type="entry name" value="4-coumarate--CoA ligase 2"/>
    <property type="match status" value="1"/>
</dbReference>
<reference evidence="4 5" key="1">
    <citation type="submission" date="2013-03" db="EMBL/GenBank/DDBJ databases">
        <title>The Genome Sequence of Cladophialophora yegresii CBS 114405.</title>
        <authorList>
            <consortium name="The Broad Institute Genomics Platform"/>
            <person name="Cuomo C."/>
            <person name="de Hoog S."/>
            <person name="Gorbushina A."/>
            <person name="Walker B."/>
            <person name="Young S.K."/>
            <person name="Zeng Q."/>
            <person name="Gargeya S."/>
            <person name="Fitzgerald M."/>
            <person name="Haas B."/>
            <person name="Abouelleil A."/>
            <person name="Allen A.W."/>
            <person name="Alvarado L."/>
            <person name="Arachchi H.M."/>
            <person name="Berlin A.M."/>
            <person name="Chapman S.B."/>
            <person name="Gainer-Dewar J."/>
            <person name="Goldberg J."/>
            <person name="Griggs A."/>
            <person name="Gujja S."/>
            <person name="Hansen M."/>
            <person name="Howarth C."/>
            <person name="Imamovic A."/>
            <person name="Ireland A."/>
            <person name="Larimer J."/>
            <person name="McCowan C."/>
            <person name="Murphy C."/>
            <person name="Pearson M."/>
            <person name="Poon T.W."/>
            <person name="Priest M."/>
            <person name="Roberts A."/>
            <person name="Saif S."/>
            <person name="Shea T."/>
            <person name="Sisk P."/>
            <person name="Sykes S."/>
            <person name="Wortman J."/>
            <person name="Nusbaum C."/>
            <person name="Birren B."/>
        </authorList>
    </citation>
    <scope>NUCLEOTIDE SEQUENCE [LARGE SCALE GENOMIC DNA]</scope>
    <source>
        <strain evidence="4 5">CBS 114405</strain>
    </source>
</reference>
<dbReference type="Pfam" id="PF00501">
    <property type="entry name" value="AMP-binding"/>
    <property type="match status" value="1"/>
</dbReference>
<protein>
    <recommendedName>
        <fullName evidence="6">Phenylacetyl-CoA ligase</fullName>
    </recommendedName>
</protein>
<dbReference type="eggNOG" id="KOG1176">
    <property type="taxonomic scope" value="Eukaryota"/>
</dbReference>
<dbReference type="HOGENOM" id="CLU_000022_59_2_1"/>
<accession>W9WED8</accession>
<dbReference type="CDD" id="cd05911">
    <property type="entry name" value="Firefly_Luc_like"/>
    <property type="match status" value="1"/>
</dbReference>
<dbReference type="STRING" id="1182544.W9WED8"/>
<evidence type="ECO:0000256" key="1">
    <source>
        <dbReference type="ARBA" id="ARBA00006432"/>
    </source>
</evidence>
<name>W9WED8_9EURO</name>
<feature type="domain" description="AMP-binding enzyme C-terminal" evidence="3">
    <location>
        <begin position="476"/>
        <end position="558"/>
    </location>
</feature>
<dbReference type="VEuPathDB" id="FungiDB:A1O7_03374"/>
<gene>
    <name evidence="4" type="ORF">A1O7_03374</name>
</gene>
<dbReference type="Gene3D" id="2.30.38.10">
    <property type="entry name" value="Luciferase, Domain 3"/>
    <property type="match status" value="1"/>
</dbReference>
<dbReference type="GO" id="GO:0016405">
    <property type="term" value="F:CoA-ligase activity"/>
    <property type="evidence" value="ECO:0007669"/>
    <property type="project" value="TreeGrafter"/>
</dbReference>
<dbReference type="EMBL" id="AMGW01000002">
    <property type="protein sequence ID" value="EXJ62931.1"/>
    <property type="molecule type" value="Genomic_DNA"/>
</dbReference>